<dbReference type="Proteomes" id="UP000321225">
    <property type="component" value="Unassembled WGS sequence"/>
</dbReference>
<sequence length="184" mass="19930">MGEIVVQVAGQLMSGCRAVNEHHADGAASRPSRDREPLVSQGELHARLYARVGDVDALDPDRGERGQVRAQHGVQELQQVAGGFARGADAVRDHVERAAAEAVAHGLEERFDPRFRQRHPQDSIRPVLAVLAVQAELPVQSELHGVDVAPQHGERRVDAGQRGRGDRRHAPILLSRRGSGDAEG</sequence>
<feature type="compositionally biased region" description="Basic and acidic residues" evidence="1">
    <location>
        <begin position="152"/>
        <end position="164"/>
    </location>
</feature>
<feature type="region of interest" description="Disordered" evidence="1">
    <location>
        <begin position="144"/>
        <end position="184"/>
    </location>
</feature>
<evidence type="ECO:0000313" key="3">
    <source>
        <dbReference type="Proteomes" id="UP000321225"/>
    </source>
</evidence>
<keyword evidence="3" id="KW-1185">Reference proteome</keyword>
<protein>
    <submittedName>
        <fullName evidence="2">Uncharacterized protein</fullName>
    </submittedName>
</protein>
<evidence type="ECO:0000313" key="2">
    <source>
        <dbReference type="EMBL" id="GEK84909.1"/>
    </source>
</evidence>
<dbReference type="EMBL" id="BJUW01000001">
    <property type="protein sequence ID" value="GEK84909.1"/>
    <property type="molecule type" value="Genomic_DNA"/>
</dbReference>
<name>A0A511A9P7_9MICO</name>
<proteinExistence type="predicted"/>
<gene>
    <name evidence="2" type="ORF">MAE01_00850</name>
</gene>
<comment type="caution">
    <text evidence="2">The sequence shown here is derived from an EMBL/GenBank/DDBJ whole genome shotgun (WGS) entry which is preliminary data.</text>
</comment>
<reference evidence="2 3" key="1">
    <citation type="submission" date="2019-07" db="EMBL/GenBank/DDBJ databases">
        <title>Whole genome shotgun sequence of Microbacterium aerolatum NBRC 103071.</title>
        <authorList>
            <person name="Hosoyama A."/>
            <person name="Uohara A."/>
            <person name="Ohji S."/>
            <person name="Ichikawa N."/>
        </authorList>
    </citation>
    <scope>NUCLEOTIDE SEQUENCE [LARGE SCALE GENOMIC DNA]</scope>
    <source>
        <strain evidence="2 3">NBRC 103071</strain>
    </source>
</reference>
<evidence type="ECO:0000256" key="1">
    <source>
        <dbReference type="SAM" id="MobiDB-lite"/>
    </source>
</evidence>
<dbReference type="AlphaFoldDB" id="A0A511A9P7"/>
<accession>A0A511A9P7</accession>
<organism evidence="2 3">
    <name type="scientific">Microbacterium aerolatum</name>
    <dbReference type="NCBI Taxonomy" id="153731"/>
    <lineage>
        <taxon>Bacteria</taxon>
        <taxon>Bacillati</taxon>
        <taxon>Actinomycetota</taxon>
        <taxon>Actinomycetes</taxon>
        <taxon>Micrococcales</taxon>
        <taxon>Microbacteriaceae</taxon>
        <taxon>Microbacterium</taxon>
    </lineage>
</organism>